<proteinExistence type="inferred from homology"/>
<keyword evidence="8" id="KW-0378">Hydrolase</keyword>
<comment type="caution">
    <text evidence="11">The sequence shown here is derived from an EMBL/GenBank/DDBJ whole genome shotgun (WGS) entry which is preliminary data.</text>
</comment>
<dbReference type="InterPro" id="IPR002156">
    <property type="entry name" value="RNaseH_domain"/>
</dbReference>
<dbReference type="Gene3D" id="3.30.420.10">
    <property type="entry name" value="Ribonuclease H-like superfamily/Ribonuclease H"/>
    <property type="match status" value="1"/>
</dbReference>
<keyword evidence="6" id="KW-0479">Metal-binding</keyword>
<dbReference type="Pfam" id="PF01693">
    <property type="entry name" value="Cauli_VI"/>
    <property type="match status" value="1"/>
</dbReference>
<dbReference type="OrthoDB" id="9811552at2"/>
<dbReference type="InterPro" id="IPR036397">
    <property type="entry name" value="RNaseH_sf"/>
</dbReference>
<evidence type="ECO:0000256" key="5">
    <source>
        <dbReference type="ARBA" id="ARBA00022722"/>
    </source>
</evidence>
<evidence type="ECO:0000256" key="4">
    <source>
        <dbReference type="ARBA" id="ARBA00012180"/>
    </source>
</evidence>
<evidence type="ECO:0000256" key="7">
    <source>
        <dbReference type="ARBA" id="ARBA00022759"/>
    </source>
</evidence>
<keyword evidence="9" id="KW-0460">Magnesium</keyword>
<dbReference type="Pfam" id="PF00075">
    <property type="entry name" value="RNase_H"/>
    <property type="match status" value="1"/>
</dbReference>
<evidence type="ECO:0000256" key="1">
    <source>
        <dbReference type="ARBA" id="ARBA00000077"/>
    </source>
</evidence>
<feature type="domain" description="RNase H type-1" evidence="10">
    <location>
        <begin position="59"/>
        <end position="197"/>
    </location>
</feature>
<dbReference type="InterPro" id="IPR012337">
    <property type="entry name" value="RNaseH-like_sf"/>
</dbReference>
<keyword evidence="7" id="KW-0255">Endonuclease</keyword>
<dbReference type="SUPFAM" id="SSF53098">
    <property type="entry name" value="Ribonuclease H-like"/>
    <property type="match status" value="1"/>
</dbReference>
<dbReference type="InterPro" id="IPR050092">
    <property type="entry name" value="RNase_H"/>
</dbReference>
<keyword evidence="5" id="KW-0540">Nuclease</keyword>
<dbReference type="EMBL" id="BJCC01000001">
    <property type="protein sequence ID" value="GCF92118.1"/>
    <property type="molecule type" value="Genomic_DNA"/>
</dbReference>
<reference evidence="12" key="1">
    <citation type="submission" date="2019-02" db="EMBL/GenBank/DDBJ databases">
        <title>Draft genome sequence of Enterococcus sp. Gos25-1.</title>
        <authorList>
            <person name="Tanaka N."/>
            <person name="Shiwa Y."/>
            <person name="Fujita N."/>
        </authorList>
    </citation>
    <scope>NUCLEOTIDE SEQUENCE [LARGE SCALE GENOMIC DNA]</scope>
    <source>
        <strain evidence="12">Gos25-1</strain>
    </source>
</reference>
<dbReference type="GO" id="GO:0003676">
    <property type="term" value="F:nucleic acid binding"/>
    <property type="evidence" value="ECO:0007669"/>
    <property type="project" value="InterPro"/>
</dbReference>
<evidence type="ECO:0000256" key="2">
    <source>
        <dbReference type="ARBA" id="ARBA00001946"/>
    </source>
</evidence>
<dbReference type="AlphaFoldDB" id="A0A4P5P861"/>
<evidence type="ECO:0000313" key="12">
    <source>
        <dbReference type="Proteomes" id="UP000290567"/>
    </source>
</evidence>
<sequence>MTKYYAVKKGRKTGVFTTWANCQEQIKGYSGAIYKSFATKSEAEAFVKGDSAKKTKLRNEDSLIAYVDGSFDKKRQAYGSGIVLLKGNTILEELSIPGKHKEFTESYQIAGEVFGVLEAVSWAIKHQYSDIEIHYDYEGIEKWALGYWRANKPVSQYYVEAFKPLSKKIDVSFTKVKAHSGDTYNDLADELAKKATQIEAEPVRKEASDAENQLLHVEGHNNDLYMNLLIDGKLVDYTTLYNLITSQWQQQGYLLADLKEIKVIFDVDEEQLIAAVIDVKNDVEYLSFDGSQLTEYE</sequence>
<dbReference type="Proteomes" id="UP000290567">
    <property type="component" value="Unassembled WGS sequence"/>
</dbReference>
<accession>A0A4P5P861</accession>
<comment type="similarity">
    <text evidence="3">Belongs to the RNase H family.</text>
</comment>
<dbReference type="RefSeq" id="WP_146620646.1">
    <property type="nucleotide sequence ID" value="NZ_BJCC01000001.1"/>
</dbReference>
<dbReference type="PANTHER" id="PTHR10642">
    <property type="entry name" value="RIBONUCLEASE H1"/>
    <property type="match status" value="1"/>
</dbReference>
<evidence type="ECO:0000256" key="9">
    <source>
        <dbReference type="ARBA" id="ARBA00022842"/>
    </source>
</evidence>
<dbReference type="CDD" id="cd09277">
    <property type="entry name" value="RNase_HI_bacteria_like"/>
    <property type="match status" value="1"/>
</dbReference>
<dbReference type="Gene3D" id="3.40.970.10">
    <property type="entry name" value="Ribonuclease H1, N-terminal domain"/>
    <property type="match status" value="1"/>
</dbReference>
<dbReference type="GO" id="GO:0004523">
    <property type="term" value="F:RNA-DNA hybrid ribonuclease activity"/>
    <property type="evidence" value="ECO:0007669"/>
    <property type="project" value="UniProtKB-EC"/>
</dbReference>
<dbReference type="InterPro" id="IPR009027">
    <property type="entry name" value="Ribosomal_bL9/RNase_H1_N"/>
</dbReference>
<organism evidence="11 12">
    <name type="scientific">Enterococcus florum</name>
    <dbReference type="NCBI Taxonomy" id="2480627"/>
    <lineage>
        <taxon>Bacteria</taxon>
        <taxon>Bacillati</taxon>
        <taxon>Bacillota</taxon>
        <taxon>Bacilli</taxon>
        <taxon>Lactobacillales</taxon>
        <taxon>Enterococcaceae</taxon>
        <taxon>Enterococcus</taxon>
    </lineage>
</organism>
<gene>
    <name evidence="11" type="ORF">NRIC_00090</name>
</gene>
<dbReference type="EC" id="3.1.26.4" evidence="4"/>
<dbReference type="FunFam" id="3.40.970.10:FF:000001">
    <property type="entry name" value="Ribonuclease H1"/>
    <property type="match status" value="1"/>
</dbReference>
<evidence type="ECO:0000256" key="6">
    <source>
        <dbReference type="ARBA" id="ARBA00022723"/>
    </source>
</evidence>
<name>A0A4P5P861_9ENTE</name>
<evidence type="ECO:0000259" key="10">
    <source>
        <dbReference type="PROSITE" id="PS50879"/>
    </source>
</evidence>
<comment type="catalytic activity">
    <reaction evidence="1">
        <text>Endonucleolytic cleavage to 5'-phosphomonoester.</text>
        <dbReference type="EC" id="3.1.26.4"/>
    </reaction>
</comment>
<evidence type="ECO:0000313" key="11">
    <source>
        <dbReference type="EMBL" id="GCF92118.1"/>
    </source>
</evidence>
<dbReference type="PROSITE" id="PS50879">
    <property type="entry name" value="RNASE_H_1"/>
    <property type="match status" value="1"/>
</dbReference>
<protein>
    <recommendedName>
        <fullName evidence="4">ribonuclease H</fullName>
        <ecNumber evidence="4">3.1.26.4</ecNumber>
    </recommendedName>
</protein>
<dbReference type="GO" id="GO:0043137">
    <property type="term" value="P:DNA replication, removal of RNA primer"/>
    <property type="evidence" value="ECO:0007669"/>
    <property type="project" value="TreeGrafter"/>
</dbReference>
<comment type="cofactor">
    <cofactor evidence="2">
        <name>Mg(2+)</name>
        <dbReference type="ChEBI" id="CHEBI:18420"/>
    </cofactor>
</comment>
<dbReference type="SUPFAM" id="SSF55658">
    <property type="entry name" value="L9 N-domain-like"/>
    <property type="match status" value="1"/>
</dbReference>
<dbReference type="GO" id="GO:0046872">
    <property type="term" value="F:metal ion binding"/>
    <property type="evidence" value="ECO:0007669"/>
    <property type="project" value="UniProtKB-KW"/>
</dbReference>
<keyword evidence="12" id="KW-1185">Reference proteome</keyword>
<evidence type="ECO:0000256" key="8">
    <source>
        <dbReference type="ARBA" id="ARBA00022801"/>
    </source>
</evidence>
<dbReference type="InterPro" id="IPR011320">
    <property type="entry name" value="RNase_H1_N"/>
</dbReference>
<evidence type="ECO:0000256" key="3">
    <source>
        <dbReference type="ARBA" id="ARBA00005300"/>
    </source>
</evidence>
<dbReference type="InterPro" id="IPR037056">
    <property type="entry name" value="RNase_H1_N_sf"/>
</dbReference>
<dbReference type="PANTHER" id="PTHR10642:SF26">
    <property type="entry name" value="RIBONUCLEASE H1"/>
    <property type="match status" value="1"/>
</dbReference>